<proteinExistence type="predicted"/>
<evidence type="ECO:0000313" key="2">
    <source>
        <dbReference type="EMBL" id="GAD16575.1"/>
    </source>
</evidence>
<feature type="transmembrane region" description="Helical" evidence="1">
    <location>
        <begin position="5"/>
        <end position="23"/>
    </location>
</feature>
<dbReference type="GeneID" id="301048084"/>
<accession>S4PPP7</accession>
<evidence type="ECO:0000256" key="1">
    <source>
        <dbReference type="SAM" id="Phobius"/>
    </source>
</evidence>
<organism evidence="2 3">
    <name type="scientific">Lentilactobacillus otakiensis DSM 19908 = JCM 15040</name>
    <dbReference type="NCBI Taxonomy" id="1423780"/>
    <lineage>
        <taxon>Bacteria</taxon>
        <taxon>Bacillati</taxon>
        <taxon>Bacillota</taxon>
        <taxon>Bacilli</taxon>
        <taxon>Lactobacillales</taxon>
        <taxon>Lactobacillaceae</taxon>
        <taxon>Lentilactobacillus</taxon>
    </lineage>
</organism>
<protein>
    <submittedName>
        <fullName evidence="2">Uncharacterized protein</fullName>
    </submittedName>
</protein>
<dbReference type="STRING" id="1423780.FD05_GL000818"/>
<keyword evidence="1" id="KW-1133">Transmembrane helix</keyword>
<evidence type="ECO:0000313" key="3">
    <source>
        <dbReference type="Proteomes" id="UP000016361"/>
    </source>
</evidence>
<dbReference type="EMBL" id="BASH01000003">
    <property type="protein sequence ID" value="GAD16575.1"/>
    <property type="molecule type" value="Genomic_DNA"/>
</dbReference>
<dbReference type="Proteomes" id="UP000016361">
    <property type="component" value="Unassembled WGS sequence"/>
</dbReference>
<dbReference type="eggNOG" id="ENOG5030BEI">
    <property type="taxonomic scope" value="Bacteria"/>
</dbReference>
<keyword evidence="1" id="KW-0472">Membrane</keyword>
<comment type="caution">
    <text evidence="2">The sequence shown here is derived from an EMBL/GenBank/DDBJ whole genome shotgun (WGS) entry which is preliminary data.</text>
</comment>
<dbReference type="AlphaFoldDB" id="S4PPP7"/>
<sequence length="71" mass="8233">MIITLLMILLFGYLLINLSWLFVKASVWLVLLMVGFFIVSKLLLVGLIVAAVYAVYVFIQRSQMQPYKNRH</sequence>
<reference evidence="3" key="1">
    <citation type="journal article" date="2013" name="Genome Announc.">
        <title>Draft Genome Sequence of D-Branched-Chain Amino Acid Producer Lactobacillus otakiensis JCM 15040T, Isolated from a Traditional Japanese Pickle.</title>
        <authorList>
            <person name="Doi K."/>
            <person name="Mori K."/>
            <person name="Mutaguchi Y."/>
            <person name="Tashiro K."/>
            <person name="Fujino Y."/>
            <person name="Ohmori T."/>
            <person name="Kuhara S."/>
            <person name="Ohshima T."/>
        </authorList>
    </citation>
    <scope>NUCLEOTIDE SEQUENCE [LARGE SCALE GENOMIC DNA]</scope>
    <source>
        <strain evidence="3">JCM 15040</strain>
    </source>
</reference>
<keyword evidence="1" id="KW-0812">Transmembrane</keyword>
<feature type="transmembrane region" description="Helical" evidence="1">
    <location>
        <begin position="29"/>
        <end position="59"/>
    </location>
</feature>
<gene>
    <name evidence="2" type="ORF">LOT_1113</name>
</gene>
<name>S4PPP7_9LACO</name>
<dbReference type="RefSeq" id="WP_020281026.1">
    <property type="nucleotide sequence ID" value="NZ_AZED01000013.1"/>
</dbReference>
<keyword evidence="3" id="KW-1185">Reference proteome</keyword>